<comment type="pathway">
    <text evidence="5">Cofactor biosynthesis; adenosylcobalamin biosynthesis; adenosylcobalamin from cob(II)yrinate a,c-diamide: step 6/7.</text>
</comment>
<dbReference type="PIRSF" id="PIRSF006135">
    <property type="entry name" value="CobU"/>
    <property type="match status" value="1"/>
</dbReference>
<dbReference type="NCBIfam" id="NF004469">
    <property type="entry name" value="PRK05800.1"/>
    <property type="match status" value="1"/>
</dbReference>
<comment type="catalytic activity">
    <reaction evidence="3">
        <text>adenosylcob(III)inamide + GTP = adenosylcob(III)inamide phosphate + GDP + H(+)</text>
        <dbReference type="Rhea" id="RHEA:15765"/>
        <dbReference type="ChEBI" id="CHEBI:2480"/>
        <dbReference type="ChEBI" id="CHEBI:15378"/>
        <dbReference type="ChEBI" id="CHEBI:37565"/>
        <dbReference type="ChEBI" id="CHEBI:58189"/>
        <dbReference type="ChEBI" id="CHEBI:58502"/>
        <dbReference type="EC" id="2.7.1.156"/>
    </reaction>
</comment>
<dbReference type="Pfam" id="PF02283">
    <property type="entry name" value="CobU"/>
    <property type="match status" value="1"/>
</dbReference>
<feature type="binding site" evidence="19">
    <location>
        <position position="64"/>
    </location>
    <ligand>
        <name>GTP</name>
        <dbReference type="ChEBI" id="CHEBI:37565"/>
    </ligand>
</feature>
<evidence type="ECO:0000256" key="8">
    <source>
        <dbReference type="ARBA" id="ARBA00012016"/>
    </source>
</evidence>
<comment type="catalytic activity">
    <reaction evidence="2">
        <text>adenosylcob(III)inamide phosphate + GTP + H(+) = adenosylcob(III)inamide-GDP + diphosphate</text>
        <dbReference type="Rhea" id="RHEA:22712"/>
        <dbReference type="ChEBI" id="CHEBI:15378"/>
        <dbReference type="ChEBI" id="CHEBI:33019"/>
        <dbReference type="ChEBI" id="CHEBI:37565"/>
        <dbReference type="ChEBI" id="CHEBI:58502"/>
        <dbReference type="ChEBI" id="CHEBI:60487"/>
        <dbReference type="EC" id="2.7.7.62"/>
    </reaction>
</comment>
<feature type="binding site" evidence="19">
    <location>
        <begin position="11"/>
        <end position="18"/>
    </location>
    <ligand>
        <name>GTP</name>
        <dbReference type="ChEBI" id="CHEBI:37565"/>
    </ligand>
</feature>
<keyword evidence="13 20" id="KW-0418">Kinase</keyword>
<dbReference type="GO" id="GO:0008820">
    <property type="term" value="F:cobinamide phosphate guanylyltransferase activity"/>
    <property type="evidence" value="ECO:0007669"/>
    <property type="project" value="UniProtKB-EC"/>
</dbReference>
<dbReference type="InterPro" id="IPR003203">
    <property type="entry name" value="CobU/CobP"/>
</dbReference>
<keyword evidence="20" id="KW-0548">Nucleotidyltransferase</keyword>
<keyword evidence="11 20" id="KW-0808">Transferase</keyword>
<gene>
    <name evidence="20" type="primary">cobU</name>
    <name evidence="20" type="ORF">PRVXH_000653</name>
</gene>
<dbReference type="InterPro" id="IPR027417">
    <property type="entry name" value="P-loop_NTPase"/>
</dbReference>
<evidence type="ECO:0000256" key="15">
    <source>
        <dbReference type="ARBA" id="ARBA00023134"/>
    </source>
</evidence>
<comment type="pathway">
    <text evidence="6">Cofactor biosynthesis; adenosylcobalamin biosynthesis; adenosylcobalamin from cob(II)yrinate a,c-diamide: step 5/7.</text>
</comment>
<dbReference type="EC" id="2.7.7.62" evidence="9"/>
<keyword evidence="15 19" id="KW-0342">GTP-binding</keyword>
<dbReference type="Gene3D" id="3.40.50.300">
    <property type="entry name" value="P-loop containing nucleotide triphosphate hydrolases"/>
    <property type="match status" value="1"/>
</dbReference>
<dbReference type="AlphaFoldDB" id="A0AAU8HVB8"/>
<comment type="function">
    <text evidence="4">Catalyzes ATP-dependent phosphorylation of adenosylcobinamide and addition of GMP to adenosylcobinamide phosphate.</text>
</comment>
<accession>A0AAU8HVB8</accession>
<evidence type="ECO:0000256" key="1">
    <source>
        <dbReference type="ARBA" id="ARBA00000312"/>
    </source>
</evidence>
<evidence type="ECO:0000256" key="19">
    <source>
        <dbReference type="PIRSR" id="PIRSR006135-2"/>
    </source>
</evidence>
<evidence type="ECO:0000256" key="12">
    <source>
        <dbReference type="ARBA" id="ARBA00022741"/>
    </source>
</evidence>
<reference evidence="20" key="2">
    <citation type="submission" date="2024-06" db="EMBL/GenBank/DDBJ databases">
        <authorList>
            <person name="Petrova K.O."/>
            <person name="Toshchakov S.V."/>
            <person name="Boltjanskaja Y.V."/>
            <person name="Kevbrin V.V."/>
        </authorList>
    </citation>
    <scope>NUCLEOTIDE SEQUENCE</scope>
    <source>
        <strain evidence="20">Z-710</strain>
    </source>
</reference>
<comment type="catalytic activity">
    <reaction evidence="1">
        <text>adenosylcob(III)inamide + ATP = adenosylcob(III)inamide phosphate + ADP + H(+)</text>
        <dbReference type="Rhea" id="RHEA:15769"/>
        <dbReference type="ChEBI" id="CHEBI:2480"/>
        <dbReference type="ChEBI" id="CHEBI:15378"/>
        <dbReference type="ChEBI" id="CHEBI:30616"/>
        <dbReference type="ChEBI" id="CHEBI:58502"/>
        <dbReference type="ChEBI" id="CHEBI:456216"/>
        <dbReference type="EC" id="2.7.1.156"/>
    </reaction>
</comment>
<evidence type="ECO:0000256" key="11">
    <source>
        <dbReference type="ARBA" id="ARBA00022679"/>
    </source>
</evidence>
<feature type="binding site" evidence="19">
    <location>
        <begin position="53"/>
        <end position="56"/>
    </location>
    <ligand>
        <name>GTP</name>
        <dbReference type="ChEBI" id="CHEBI:37565"/>
    </ligand>
</feature>
<keyword evidence="12 19" id="KW-0547">Nucleotide-binding</keyword>
<name>A0AAU8HVB8_9FIRM</name>
<dbReference type="PANTHER" id="PTHR34848:SF1">
    <property type="entry name" value="BIFUNCTIONAL ADENOSYLCOBALAMIN BIOSYNTHESIS PROTEIN COBU"/>
    <property type="match status" value="1"/>
</dbReference>
<dbReference type="PANTHER" id="PTHR34848">
    <property type="match status" value="1"/>
</dbReference>
<proteinExistence type="inferred from homology"/>
<evidence type="ECO:0000256" key="5">
    <source>
        <dbReference type="ARBA" id="ARBA00004692"/>
    </source>
</evidence>
<evidence type="ECO:0000256" key="17">
    <source>
        <dbReference type="ARBA" id="ARBA00030571"/>
    </source>
</evidence>
<evidence type="ECO:0000256" key="7">
    <source>
        <dbReference type="ARBA" id="ARBA00007490"/>
    </source>
</evidence>
<evidence type="ECO:0000313" key="20">
    <source>
        <dbReference type="EMBL" id="XCI29335.1"/>
    </source>
</evidence>
<dbReference type="EC" id="2.7.1.156" evidence="8"/>
<evidence type="ECO:0000256" key="4">
    <source>
        <dbReference type="ARBA" id="ARBA00003889"/>
    </source>
</evidence>
<dbReference type="GO" id="GO:0005525">
    <property type="term" value="F:GTP binding"/>
    <property type="evidence" value="ECO:0007669"/>
    <property type="project" value="UniProtKB-KW"/>
</dbReference>
<keyword evidence="14" id="KW-0067">ATP-binding</keyword>
<feature type="active site" description="GMP-histidine intermediate" evidence="18">
    <location>
        <position position="52"/>
    </location>
</feature>
<organism evidence="20">
    <name type="scientific">Proteinivorax hydrogeniformans</name>
    <dbReference type="NCBI Taxonomy" id="1826727"/>
    <lineage>
        <taxon>Bacteria</taxon>
        <taxon>Bacillati</taxon>
        <taxon>Bacillota</taxon>
        <taxon>Clostridia</taxon>
        <taxon>Eubacteriales</taxon>
        <taxon>Proteinivoracaceae</taxon>
        <taxon>Proteinivorax</taxon>
    </lineage>
</organism>
<protein>
    <recommendedName>
        <fullName evidence="16">Adenosylcobinamide kinase</fullName>
        <ecNumber evidence="8">2.7.1.156</ecNumber>
        <ecNumber evidence="9">2.7.7.62</ecNumber>
    </recommendedName>
    <alternativeName>
        <fullName evidence="17">Adenosylcobinamide-phosphate guanylyltransferase</fullName>
    </alternativeName>
</protein>
<comment type="similarity">
    <text evidence="7">Belongs to the CobU/CobP family.</text>
</comment>
<feature type="binding site" evidence="19">
    <location>
        <position position="86"/>
    </location>
    <ligand>
        <name>GTP</name>
        <dbReference type="ChEBI" id="CHEBI:37565"/>
    </ligand>
</feature>
<keyword evidence="10" id="KW-0169">Cobalamin biosynthesis</keyword>
<dbReference type="CDD" id="cd00544">
    <property type="entry name" value="CobU"/>
    <property type="match status" value="1"/>
</dbReference>
<evidence type="ECO:0000256" key="14">
    <source>
        <dbReference type="ARBA" id="ARBA00022840"/>
    </source>
</evidence>
<dbReference type="GO" id="GO:0043752">
    <property type="term" value="F:adenosylcobinamide kinase activity"/>
    <property type="evidence" value="ECO:0007669"/>
    <property type="project" value="UniProtKB-EC"/>
</dbReference>
<evidence type="ECO:0000256" key="13">
    <source>
        <dbReference type="ARBA" id="ARBA00022777"/>
    </source>
</evidence>
<evidence type="ECO:0000256" key="6">
    <source>
        <dbReference type="ARBA" id="ARBA00005159"/>
    </source>
</evidence>
<dbReference type="SUPFAM" id="SSF52540">
    <property type="entry name" value="P-loop containing nucleoside triphosphate hydrolases"/>
    <property type="match status" value="1"/>
</dbReference>
<evidence type="ECO:0000256" key="16">
    <source>
        <dbReference type="ARBA" id="ARBA00029570"/>
    </source>
</evidence>
<evidence type="ECO:0000256" key="18">
    <source>
        <dbReference type="PIRSR" id="PIRSR006135-1"/>
    </source>
</evidence>
<evidence type="ECO:0000256" key="2">
    <source>
        <dbReference type="ARBA" id="ARBA00000711"/>
    </source>
</evidence>
<dbReference type="RefSeq" id="WP_353893883.1">
    <property type="nucleotide sequence ID" value="NZ_CP159485.1"/>
</dbReference>
<feature type="binding site" evidence="19">
    <location>
        <begin position="36"/>
        <end position="38"/>
    </location>
    <ligand>
        <name>GTP</name>
        <dbReference type="ChEBI" id="CHEBI:37565"/>
    </ligand>
</feature>
<evidence type="ECO:0000256" key="9">
    <source>
        <dbReference type="ARBA" id="ARBA00012523"/>
    </source>
</evidence>
<evidence type="ECO:0000256" key="3">
    <source>
        <dbReference type="ARBA" id="ARBA00001522"/>
    </source>
</evidence>
<reference evidence="20" key="1">
    <citation type="journal article" date="2018" name="Antonie Van Leeuwenhoek">
        <title>Proteinivorax hydrogeniformans sp. nov., an anaerobic, haloalkaliphilic bacterium fermenting proteinaceous compounds with high hydrogen production.</title>
        <authorList>
            <person name="Boltyanskaya Y."/>
            <person name="Detkova E."/>
            <person name="Pimenov N."/>
            <person name="Kevbrin V."/>
        </authorList>
    </citation>
    <scope>NUCLEOTIDE SEQUENCE</scope>
    <source>
        <strain evidence="20">Z-710</strain>
    </source>
</reference>
<sequence>MSFGKLVLVTGGARSGKSLYSEEMAKKLGNKILYVATSIPYDDEMKKRIEDHRNSRPDYWETYEGFKNLHKVLEEKGKDYDGVLLDCITVMITNLMFSEQNFDESKIQQESVDKVEKEISKQLTLLVNTAKEKGINLILVTNEVGSGIVPESKLGRVFRDLAGRANQLLAKRADEVYLLVSSIPVKIK</sequence>
<evidence type="ECO:0000256" key="10">
    <source>
        <dbReference type="ARBA" id="ARBA00022573"/>
    </source>
</evidence>
<dbReference type="GO" id="GO:0009236">
    <property type="term" value="P:cobalamin biosynthetic process"/>
    <property type="evidence" value="ECO:0007669"/>
    <property type="project" value="UniProtKB-KW"/>
</dbReference>
<dbReference type="EMBL" id="CP159485">
    <property type="protein sequence ID" value="XCI29335.1"/>
    <property type="molecule type" value="Genomic_DNA"/>
</dbReference>
<dbReference type="GO" id="GO:0005524">
    <property type="term" value="F:ATP binding"/>
    <property type="evidence" value="ECO:0007669"/>
    <property type="project" value="UniProtKB-KW"/>
</dbReference>